<dbReference type="AlphaFoldDB" id="A0A1T4QT18"/>
<name>A0A1T4QT18_9BACT</name>
<dbReference type="EMBL" id="FUWZ01000002">
    <property type="protein sequence ID" value="SKA06870.1"/>
    <property type="molecule type" value="Genomic_DNA"/>
</dbReference>
<dbReference type="STRING" id="634771.SAMN04488128_102580"/>
<protein>
    <recommendedName>
        <fullName evidence="3">CarboxypepD_reg-like domain-containing protein</fullName>
    </recommendedName>
</protein>
<dbReference type="Gene3D" id="2.60.40.1120">
    <property type="entry name" value="Carboxypeptidase-like, regulatory domain"/>
    <property type="match status" value="1"/>
</dbReference>
<dbReference type="SUPFAM" id="SSF49464">
    <property type="entry name" value="Carboxypeptidase regulatory domain-like"/>
    <property type="match status" value="1"/>
</dbReference>
<organism evidence="1 2">
    <name type="scientific">Chitinophaga eiseniae</name>
    <dbReference type="NCBI Taxonomy" id="634771"/>
    <lineage>
        <taxon>Bacteria</taxon>
        <taxon>Pseudomonadati</taxon>
        <taxon>Bacteroidota</taxon>
        <taxon>Chitinophagia</taxon>
        <taxon>Chitinophagales</taxon>
        <taxon>Chitinophagaceae</taxon>
        <taxon>Chitinophaga</taxon>
    </lineage>
</organism>
<accession>A0A1T4QT18</accession>
<evidence type="ECO:0000313" key="2">
    <source>
        <dbReference type="Proteomes" id="UP000190367"/>
    </source>
</evidence>
<gene>
    <name evidence="1" type="ORF">SAMN04488128_102580</name>
</gene>
<evidence type="ECO:0000313" key="1">
    <source>
        <dbReference type="EMBL" id="SKA06870.1"/>
    </source>
</evidence>
<reference evidence="2" key="1">
    <citation type="submission" date="2017-02" db="EMBL/GenBank/DDBJ databases">
        <authorList>
            <person name="Varghese N."/>
            <person name="Submissions S."/>
        </authorList>
    </citation>
    <scope>NUCLEOTIDE SEQUENCE [LARGE SCALE GENOMIC DNA]</scope>
    <source>
        <strain evidence="2">DSM 22224</strain>
    </source>
</reference>
<keyword evidence="2" id="KW-1185">Reference proteome</keyword>
<dbReference type="RefSeq" id="WP_078669110.1">
    <property type="nucleotide sequence ID" value="NZ_FUWZ01000002.1"/>
</dbReference>
<dbReference type="Proteomes" id="UP000190367">
    <property type="component" value="Unassembled WGS sequence"/>
</dbReference>
<dbReference type="Pfam" id="PF13715">
    <property type="entry name" value="CarbopepD_reg_2"/>
    <property type="match status" value="1"/>
</dbReference>
<dbReference type="InterPro" id="IPR008969">
    <property type="entry name" value="CarboxyPept-like_regulatory"/>
</dbReference>
<proteinExistence type="predicted"/>
<evidence type="ECO:0008006" key="3">
    <source>
        <dbReference type="Google" id="ProtNLM"/>
    </source>
</evidence>
<sequence length="191" mass="20351">MRSAVLFRILLQTVTAFRYFPFCYFSEKPVFSGLLLLCPAAGNQRQPSKLLKHATNVTQKHNGMDRAIHALSPAAIGGSAGTCYAADQFTSHGRVVNTRTREPLPGAVVNIKGTTHGVSTDAEGSFVFVAGQKFPYTLIIFISDNGAPVEDVADRGGKRAARNAGPVTVRYAKASGSWCLSIRSTGGSCTI</sequence>